<accession>A0A2Z3H5F7</accession>
<dbReference type="EMBL" id="CP025958">
    <property type="protein sequence ID" value="AWM38355.1"/>
    <property type="molecule type" value="Genomic_DNA"/>
</dbReference>
<gene>
    <name evidence="3" type="ORF">C1280_16065</name>
</gene>
<dbReference type="PANTHER" id="PTHR44520">
    <property type="entry name" value="RESPONSE REGULATOR RCP1-RELATED"/>
    <property type="match status" value="1"/>
</dbReference>
<dbReference type="OrthoDB" id="195863at2"/>
<dbReference type="Proteomes" id="UP000245802">
    <property type="component" value="Chromosome"/>
</dbReference>
<dbReference type="Gene3D" id="3.40.50.2300">
    <property type="match status" value="1"/>
</dbReference>
<dbReference type="InterPro" id="IPR052893">
    <property type="entry name" value="TCS_response_regulator"/>
</dbReference>
<dbReference type="Pfam" id="PF00072">
    <property type="entry name" value="Response_reg"/>
    <property type="match status" value="1"/>
</dbReference>
<organism evidence="3 4">
    <name type="scientific">Gemmata obscuriglobus</name>
    <dbReference type="NCBI Taxonomy" id="114"/>
    <lineage>
        <taxon>Bacteria</taxon>
        <taxon>Pseudomonadati</taxon>
        <taxon>Planctomycetota</taxon>
        <taxon>Planctomycetia</taxon>
        <taxon>Gemmatales</taxon>
        <taxon>Gemmataceae</taxon>
        <taxon>Gemmata</taxon>
    </lineage>
</organism>
<keyword evidence="1" id="KW-0597">Phosphoprotein</keyword>
<proteinExistence type="predicted"/>
<dbReference type="CDD" id="cd17557">
    <property type="entry name" value="REC_Rcp-like"/>
    <property type="match status" value="1"/>
</dbReference>
<dbReference type="RefSeq" id="WP_033198402.1">
    <property type="nucleotide sequence ID" value="NZ_CP025958.1"/>
</dbReference>
<feature type="modified residue" description="4-aspartylphosphate" evidence="1">
    <location>
        <position position="66"/>
    </location>
</feature>
<sequence>MSDACILLVEDNEDDIALTLRAFRKSNIANPVVVARDGVEALDYLFGTGAHAGRDAAAVPAVILLDLKLPRVDGLEVLRRLREDPRTRLVRTIILTSSKEEIDVSQSYELGACSYIRKPVDFDKFVQAVSTLGVYWLLLNETPPRSAAL</sequence>
<dbReference type="AlphaFoldDB" id="A0A2Z3H5F7"/>
<dbReference type="InterPro" id="IPR011006">
    <property type="entry name" value="CheY-like_superfamily"/>
</dbReference>
<dbReference type="PANTHER" id="PTHR44520:SF1">
    <property type="entry name" value="TWO-COMPONENT SYSTEM REGULATORY PROTEIN"/>
    <property type="match status" value="1"/>
</dbReference>
<evidence type="ECO:0000259" key="2">
    <source>
        <dbReference type="PROSITE" id="PS50110"/>
    </source>
</evidence>
<dbReference type="PROSITE" id="PS50110">
    <property type="entry name" value="RESPONSE_REGULATORY"/>
    <property type="match status" value="1"/>
</dbReference>
<name>A0A2Z3H5F7_9BACT</name>
<dbReference type="KEGG" id="gog:C1280_16065"/>
<evidence type="ECO:0000313" key="3">
    <source>
        <dbReference type="EMBL" id="AWM38355.1"/>
    </source>
</evidence>
<feature type="domain" description="Response regulatory" evidence="2">
    <location>
        <begin position="5"/>
        <end position="133"/>
    </location>
</feature>
<dbReference type="GO" id="GO:0000160">
    <property type="term" value="P:phosphorelay signal transduction system"/>
    <property type="evidence" value="ECO:0007669"/>
    <property type="project" value="InterPro"/>
</dbReference>
<keyword evidence="4" id="KW-1185">Reference proteome</keyword>
<dbReference type="InterPro" id="IPR001789">
    <property type="entry name" value="Sig_transdc_resp-reg_receiver"/>
</dbReference>
<dbReference type="SMART" id="SM00448">
    <property type="entry name" value="REC"/>
    <property type="match status" value="1"/>
</dbReference>
<reference evidence="3 4" key="1">
    <citation type="submission" date="2018-01" db="EMBL/GenBank/DDBJ databases">
        <title>G. obscuriglobus.</title>
        <authorList>
            <person name="Franke J."/>
            <person name="Blomberg W."/>
            <person name="Selmecki A."/>
        </authorList>
    </citation>
    <scope>NUCLEOTIDE SEQUENCE [LARGE SCALE GENOMIC DNA]</scope>
    <source>
        <strain evidence="3 4">DSM 5831</strain>
    </source>
</reference>
<protein>
    <submittedName>
        <fullName evidence="3">Response regulator</fullName>
    </submittedName>
</protein>
<evidence type="ECO:0000313" key="4">
    <source>
        <dbReference type="Proteomes" id="UP000245802"/>
    </source>
</evidence>
<dbReference type="SUPFAM" id="SSF52172">
    <property type="entry name" value="CheY-like"/>
    <property type="match status" value="1"/>
</dbReference>
<evidence type="ECO:0000256" key="1">
    <source>
        <dbReference type="PROSITE-ProRule" id="PRU00169"/>
    </source>
</evidence>